<protein>
    <submittedName>
        <fullName evidence="5">NAD-binding protein</fullName>
    </submittedName>
</protein>
<dbReference type="EMBL" id="LNZH02000212">
    <property type="protein sequence ID" value="OCB85052.1"/>
    <property type="molecule type" value="Genomic_DNA"/>
</dbReference>
<evidence type="ECO:0000256" key="1">
    <source>
        <dbReference type="ARBA" id="ARBA00005725"/>
    </source>
</evidence>
<keyword evidence="6" id="KW-1185">Reference proteome</keyword>
<comment type="similarity">
    <text evidence="1">Belongs to the NmrA-type oxidoreductase family. Isoflavone reductase subfamily.</text>
</comment>
<dbReference type="SUPFAM" id="SSF51735">
    <property type="entry name" value="NAD(P)-binding Rossmann-fold domains"/>
    <property type="match status" value="1"/>
</dbReference>
<dbReference type="AlphaFoldDB" id="A0A9Q5MZE5"/>
<dbReference type="Proteomes" id="UP000757232">
    <property type="component" value="Unassembled WGS sequence"/>
</dbReference>
<evidence type="ECO:0000313" key="6">
    <source>
        <dbReference type="Proteomes" id="UP000757232"/>
    </source>
</evidence>
<accession>A0A9Q5MZE5</accession>
<sequence>MVKQSVLVIGATGATGSSIVDGLLESGNFAVIAGVRPSSAEKPEVEALKSRGVEIRIIDLDHWTVDQIAEQLKGVDTVISAVYFTAIPGQKLLADACKKADVKRFVPDDWATACVRGVRSFHDQKLAIHDYVKEIGIDFTFIDVGWWMQVTVPFADPKFPQPIIRRVSTSYIGSGDVKCALIDKRDIGKFVARIIADDRTLNQYVFCWTEEFTLNETIALAERVSGRKVNIEHISADEMEKILKDGSGLERILFGYEYSIWIRGDNTVENAKKKEYGGALDARELYPDIGKELRTMEDFAKECYSN</sequence>
<dbReference type="InterPro" id="IPR051609">
    <property type="entry name" value="NmrA/Isoflavone_reductase-like"/>
</dbReference>
<proteinExistence type="inferred from homology"/>
<comment type="caution">
    <text evidence="5">The sequence shown here is derived from an EMBL/GenBank/DDBJ whole genome shotgun (WGS) entry which is preliminary data.</text>
</comment>
<dbReference type="PANTHER" id="PTHR47706">
    <property type="entry name" value="NMRA-LIKE FAMILY PROTEIN"/>
    <property type="match status" value="1"/>
</dbReference>
<dbReference type="Gene3D" id="3.90.25.10">
    <property type="entry name" value="UDP-galactose 4-epimerase, domain 1"/>
    <property type="match status" value="1"/>
</dbReference>
<feature type="domain" description="NmrA-like" evidence="4">
    <location>
        <begin position="3"/>
        <end position="299"/>
    </location>
</feature>
<gene>
    <name evidence="5" type="ORF">A7U60_g8010</name>
</gene>
<keyword evidence="2" id="KW-0521">NADP</keyword>
<dbReference type="OrthoDB" id="9974981at2759"/>
<dbReference type="Gene3D" id="3.40.50.720">
    <property type="entry name" value="NAD(P)-binding Rossmann-like Domain"/>
    <property type="match status" value="1"/>
</dbReference>
<dbReference type="InterPro" id="IPR036291">
    <property type="entry name" value="NAD(P)-bd_dom_sf"/>
</dbReference>
<name>A0A9Q5MZE5_SANBA</name>
<evidence type="ECO:0000313" key="5">
    <source>
        <dbReference type="EMBL" id="OCB85052.1"/>
    </source>
</evidence>
<dbReference type="GO" id="GO:0016491">
    <property type="term" value="F:oxidoreductase activity"/>
    <property type="evidence" value="ECO:0007669"/>
    <property type="project" value="UniProtKB-KW"/>
</dbReference>
<dbReference type="Pfam" id="PF05368">
    <property type="entry name" value="NmrA"/>
    <property type="match status" value="1"/>
</dbReference>
<organism evidence="5 6">
    <name type="scientific">Sanghuangporus baumii</name>
    <name type="common">Phellinus baumii</name>
    <dbReference type="NCBI Taxonomy" id="108892"/>
    <lineage>
        <taxon>Eukaryota</taxon>
        <taxon>Fungi</taxon>
        <taxon>Dikarya</taxon>
        <taxon>Basidiomycota</taxon>
        <taxon>Agaricomycotina</taxon>
        <taxon>Agaricomycetes</taxon>
        <taxon>Hymenochaetales</taxon>
        <taxon>Hymenochaetaceae</taxon>
        <taxon>Sanghuangporus</taxon>
    </lineage>
</organism>
<keyword evidence="3" id="KW-0560">Oxidoreductase</keyword>
<dbReference type="InterPro" id="IPR008030">
    <property type="entry name" value="NmrA-like"/>
</dbReference>
<reference evidence="5" key="1">
    <citation type="submission" date="2016-06" db="EMBL/GenBank/DDBJ databases">
        <title>Draft Genome sequence of the fungus Inonotus baumii.</title>
        <authorList>
            <person name="Zhu H."/>
            <person name="Lin W."/>
        </authorList>
    </citation>
    <scope>NUCLEOTIDE SEQUENCE</scope>
    <source>
        <strain evidence="5">821</strain>
    </source>
</reference>
<evidence type="ECO:0000256" key="3">
    <source>
        <dbReference type="ARBA" id="ARBA00023002"/>
    </source>
</evidence>
<evidence type="ECO:0000259" key="4">
    <source>
        <dbReference type="Pfam" id="PF05368"/>
    </source>
</evidence>
<evidence type="ECO:0000256" key="2">
    <source>
        <dbReference type="ARBA" id="ARBA00022857"/>
    </source>
</evidence>
<dbReference type="PANTHER" id="PTHR47706:SF4">
    <property type="entry name" value="NMRA-LIKE DOMAIN-CONTAINING PROTEIN"/>
    <property type="match status" value="1"/>
</dbReference>